<name>A0ABW9KHL0_9BACT</name>
<protein>
    <submittedName>
        <fullName evidence="1">DUF1440 domain-containing protein</fullName>
    </submittedName>
</protein>
<dbReference type="Pfam" id="PF07274">
    <property type="entry name" value="DUF1440"/>
    <property type="match status" value="1"/>
</dbReference>
<reference evidence="1 2" key="1">
    <citation type="submission" date="2024-12" db="EMBL/GenBank/DDBJ databases">
        <authorList>
            <person name="Lee Y."/>
        </authorList>
    </citation>
    <scope>NUCLEOTIDE SEQUENCE [LARGE SCALE GENOMIC DNA]</scope>
    <source>
        <strain evidence="1 2">03SUJ4</strain>
    </source>
</reference>
<dbReference type="Proteomes" id="UP001634747">
    <property type="component" value="Unassembled WGS sequence"/>
</dbReference>
<proteinExistence type="predicted"/>
<keyword evidence="2" id="KW-1185">Reference proteome</keyword>
<gene>
    <name evidence="1" type="ORF">ACK2TP_02225</name>
</gene>
<organism evidence="1 2">
    <name type="scientific">Terriglobus aquaticus</name>
    <dbReference type="NCBI Taxonomy" id="940139"/>
    <lineage>
        <taxon>Bacteria</taxon>
        <taxon>Pseudomonadati</taxon>
        <taxon>Acidobacteriota</taxon>
        <taxon>Terriglobia</taxon>
        <taxon>Terriglobales</taxon>
        <taxon>Acidobacteriaceae</taxon>
        <taxon>Terriglobus</taxon>
    </lineage>
</organism>
<comment type="caution">
    <text evidence="1">The sequence shown here is derived from an EMBL/GenBank/DDBJ whole genome shotgun (WGS) entry which is preliminary data.</text>
</comment>
<sequence>MAKEAHQLTHPTHSLLKGAVAGLVGGLIATGAKTLAESFYPPRIHGERNPTEVTVEKLGADSKQTSSKKAQAEGVHWAFGALAGAAYGVVAEVYPQVTARNGITFGMTLMAFAHEGALPALGLSAEPKDQKPREQRSEMVTHVVYGLVAETVRKVVRKAL</sequence>
<accession>A0ABW9KHL0</accession>
<dbReference type="InterPro" id="IPR009898">
    <property type="entry name" value="DUF1440"/>
</dbReference>
<evidence type="ECO:0000313" key="2">
    <source>
        <dbReference type="Proteomes" id="UP001634747"/>
    </source>
</evidence>
<evidence type="ECO:0000313" key="1">
    <source>
        <dbReference type="EMBL" id="MFN2974572.1"/>
    </source>
</evidence>
<dbReference type="RefSeq" id="WP_263413865.1">
    <property type="nucleotide sequence ID" value="NZ_BAABBH010000001.1"/>
</dbReference>
<dbReference type="EMBL" id="JBJYXY010000001">
    <property type="protein sequence ID" value="MFN2974572.1"/>
    <property type="molecule type" value="Genomic_DNA"/>
</dbReference>